<dbReference type="HOGENOM" id="CLU_038009_1_2_4"/>
<dbReference type="AlphaFoldDB" id="S3BW05"/>
<comment type="caution">
    <text evidence="10">The sequence shown here is derived from an EMBL/GenBank/DDBJ whole genome shotgun (WGS) entry which is preliminary data.</text>
</comment>
<gene>
    <name evidence="6" type="primary">era</name>
    <name evidence="10" type="ORF">HMPREF1476_01814</name>
</gene>
<feature type="region of interest" description="G5" evidence="7">
    <location>
        <begin position="212"/>
        <end position="214"/>
    </location>
</feature>
<feature type="binding site" evidence="6">
    <location>
        <begin position="73"/>
        <end position="80"/>
    </location>
    <ligand>
        <name>GTP</name>
        <dbReference type="ChEBI" id="CHEBI:37565"/>
    </ligand>
</feature>
<dbReference type="SUPFAM" id="SSF52540">
    <property type="entry name" value="P-loop containing nucleoside triphosphate hydrolases"/>
    <property type="match status" value="1"/>
</dbReference>
<dbReference type="HAMAP" id="MF_00367">
    <property type="entry name" value="GTPase_Era"/>
    <property type="match status" value="1"/>
</dbReference>
<dbReference type="InterPro" id="IPR015946">
    <property type="entry name" value="KH_dom-like_a/b"/>
</dbReference>
<evidence type="ECO:0000256" key="2">
    <source>
        <dbReference type="ARBA" id="ARBA00020484"/>
    </source>
</evidence>
<dbReference type="EMBL" id="ATCF01000026">
    <property type="protein sequence ID" value="EPD98267.1"/>
    <property type="molecule type" value="Genomic_DNA"/>
</dbReference>
<dbReference type="GO" id="GO:0005829">
    <property type="term" value="C:cytosol"/>
    <property type="evidence" value="ECO:0007669"/>
    <property type="project" value="TreeGrafter"/>
</dbReference>
<feature type="region of interest" description="G1" evidence="7">
    <location>
        <begin position="73"/>
        <end position="80"/>
    </location>
</feature>
<evidence type="ECO:0000256" key="6">
    <source>
        <dbReference type="HAMAP-Rule" id="MF_00367"/>
    </source>
</evidence>
<dbReference type="GeneID" id="64060399"/>
<dbReference type="Gene3D" id="3.40.50.300">
    <property type="entry name" value="P-loop containing nucleotide triphosphate hydrolases"/>
    <property type="match status" value="1"/>
</dbReference>
<feature type="binding site" evidence="6">
    <location>
        <begin position="182"/>
        <end position="185"/>
    </location>
    <ligand>
        <name>GTP</name>
        <dbReference type="ChEBI" id="CHEBI:37565"/>
    </ligand>
</feature>
<keyword evidence="11" id="KW-1185">Reference proteome</keyword>
<dbReference type="InterPro" id="IPR009019">
    <property type="entry name" value="KH_sf_prok-type"/>
</dbReference>
<comment type="function">
    <text evidence="6">An essential GTPase that binds both GDP and GTP, with rapid nucleotide exchange. Plays a role in 16S rRNA processing and 30S ribosomal subunit biogenesis and possibly also in cell cycle regulation and energy metabolism.</text>
</comment>
<dbReference type="NCBIfam" id="TIGR00436">
    <property type="entry name" value="era"/>
    <property type="match status" value="1"/>
</dbReference>
<evidence type="ECO:0000256" key="7">
    <source>
        <dbReference type="PROSITE-ProRule" id="PRU01050"/>
    </source>
</evidence>
<dbReference type="InterPro" id="IPR006073">
    <property type="entry name" value="GTP-bd"/>
</dbReference>
<organism evidence="10 11">
    <name type="scientific">Sutterella wadsworthensis HGA0223</name>
    <dbReference type="NCBI Taxonomy" id="1203554"/>
    <lineage>
        <taxon>Bacteria</taxon>
        <taxon>Pseudomonadati</taxon>
        <taxon>Pseudomonadota</taxon>
        <taxon>Betaproteobacteria</taxon>
        <taxon>Burkholderiales</taxon>
        <taxon>Sutterellaceae</taxon>
        <taxon>Sutterella</taxon>
    </lineage>
</organism>
<dbReference type="PROSITE" id="PS51713">
    <property type="entry name" value="G_ERA"/>
    <property type="match status" value="1"/>
</dbReference>
<dbReference type="GO" id="GO:0000028">
    <property type="term" value="P:ribosomal small subunit assembly"/>
    <property type="evidence" value="ECO:0007669"/>
    <property type="project" value="TreeGrafter"/>
</dbReference>
<evidence type="ECO:0000313" key="10">
    <source>
        <dbReference type="EMBL" id="EPD98267.1"/>
    </source>
</evidence>
<dbReference type="eggNOG" id="COG1159">
    <property type="taxonomic scope" value="Bacteria"/>
</dbReference>
<keyword evidence="6" id="KW-0699">rRNA-binding</keyword>
<feature type="compositionally biased region" description="Basic and acidic residues" evidence="8">
    <location>
        <begin position="1"/>
        <end position="13"/>
    </location>
</feature>
<feature type="region of interest" description="G3" evidence="7">
    <location>
        <begin position="120"/>
        <end position="123"/>
    </location>
</feature>
<dbReference type="GO" id="GO:0005525">
    <property type="term" value="F:GTP binding"/>
    <property type="evidence" value="ECO:0007669"/>
    <property type="project" value="UniProtKB-UniRule"/>
</dbReference>
<feature type="region of interest" description="G4" evidence="7">
    <location>
        <begin position="182"/>
        <end position="185"/>
    </location>
</feature>
<dbReference type="GO" id="GO:0005886">
    <property type="term" value="C:plasma membrane"/>
    <property type="evidence" value="ECO:0007669"/>
    <property type="project" value="UniProtKB-SubCell"/>
</dbReference>
<comment type="subunit">
    <text evidence="6">Monomer.</text>
</comment>
<comment type="similarity">
    <text evidence="1 6 7">Belongs to the TRAFAC class TrmE-Era-EngA-EngB-Septin-like GTPase superfamily. Era GTPase family.</text>
</comment>
<evidence type="ECO:0000256" key="4">
    <source>
        <dbReference type="ARBA" id="ARBA00022884"/>
    </source>
</evidence>
<dbReference type="InterPro" id="IPR005662">
    <property type="entry name" value="GTPase_Era-like"/>
</dbReference>
<dbReference type="NCBIfam" id="NF000908">
    <property type="entry name" value="PRK00089.1"/>
    <property type="match status" value="1"/>
</dbReference>
<accession>S3BW05</accession>
<dbReference type="GO" id="GO:0003924">
    <property type="term" value="F:GTPase activity"/>
    <property type="evidence" value="ECO:0007669"/>
    <property type="project" value="UniProtKB-UniRule"/>
</dbReference>
<dbReference type="GO" id="GO:0070181">
    <property type="term" value="F:small ribosomal subunit rRNA binding"/>
    <property type="evidence" value="ECO:0007669"/>
    <property type="project" value="UniProtKB-UniRule"/>
</dbReference>
<keyword evidence="6" id="KW-0472">Membrane</keyword>
<evidence type="ECO:0000256" key="5">
    <source>
        <dbReference type="ARBA" id="ARBA00023134"/>
    </source>
</evidence>
<keyword evidence="5 6" id="KW-0342">GTP-binding</keyword>
<dbReference type="SUPFAM" id="SSF54814">
    <property type="entry name" value="Prokaryotic type KH domain (KH-domain type II)"/>
    <property type="match status" value="1"/>
</dbReference>
<keyword evidence="6" id="KW-0963">Cytoplasm</keyword>
<evidence type="ECO:0000259" key="9">
    <source>
        <dbReference type="PROSITE" id="PS51713"/>
    </source>
</evidence>
<keyword evidence="3 6" id="KW-0547">Nucleotide-binding</keyword>
<feature type="domain" description="Era-type G" evidence="9">
    <location>
        <begin position="65"/>
        <end position="233"/>
    </location>
</feature>
<dbReference type="Proteomes" id="UP000014400">
    <property type="component" value="Unassembled WGS sequence"/>
</dbReference>
<sequence length="360" mass="40226">MTDDLKNFEKAPEADTPQTEDPTTLEMPTDDLEADIEPGKPDDDFERMLAQAGALSSAKVPEGFRCGYVAVVGRPNVGKSTLINAIVGEKVSITSKKPQTTRNRVLGVLTTDKAQFIFVDTPGFQTKVKNQLTRRMNRSVRSTLSEVDAVVMVIESNGWKPGDLEVLRLLPTEASNVILAVSKTDLSKDRNALLPLMADSMRRYPFAAIVPVSAEKHRQLDDLLREIEKLLPESIPYFDPDLYTDKSPRFLAAETIREKAFRLLGDELPYGTAVTIDKWKEETDDKGVRRADIVATLIVDRESHKPIVIGEKGAKLREISRLARADIEEQLGCPVHLEVWVRVRRGWSDDVKALKTLGYD</sequence>
<keyword evidence="6" id="KW-0690">Ribosome biogenesis</keyword>
<proteinExistence type="inferred from homology"/>
<dbReference type="CDD" id="cd04163">
    <property type="entry name" value="Era"/>
    <property type="match status" value="1"/>
</dbReference>
<protein>
    <recommendedName>
        <fullName evidence="2 6">GTPase Era</fullName>
    </recommendedName>
</protein>
<dbReference type="Gene3D" id="3.30.300.20">
    <property type="match status" value="1"/>
</dbReference>
<dbReference type="InterPro" id="IPR004044">
    <property type="entry name" value="KH_dom_type_2"/>
</dbReference>
<dbReference type="InterPro" id="IPR005225">
    <property type="entry name" value="Small_GTP-bd"/>
</dbReference>
<evidence type="ECO:0000256" key="3">
    <source>
        <dbReference type="ARBA" id="ARBA00022741"/>
    </source>
</evidence>
<feature type="region of interest" description="Disordered" evidence="8">
    <location>
        <begin position="1"/>
        <end position="41"/>
    </location>
</feature>
<dbReference type="InterPro" id="IPR027417">
    <property type="entry name" value="P-loop_NTPase"/>
</dbReference>
<keyword evidence="4 6" id="KW-0694">RNA-binding</keyword>
<name>S3BW05_9BURK</name>
<dbReference type="PANTHER" id="PTHR42698:SF1">
    <property type="entry name" value="GTPASE ERA, MITOCHONDRIAL"/>
    <property type="match status" value="1"/>
</dbReference>
<dbReference type="NCBIfam" id="TIGR00231">
    <property type="entry name" value="small_GTP"/>
    <property type="match status" value="1"/>
</dbReference>
<feature type="region of interest" description="G2" evidence="7">
    <location>
        <begin position="99"/>
        <end position="103"/>
    </location>
</feature>
<dbReference type="CDD" id="cd22534">
    <property type="entry name" value="KH-II_Era"/>
    <property type="match status" value="1"/>
</dbReference>
<dbReference type="InterPro" id="IPR030388">
    <property type="entry name" value="G_ERA_dom"/>
</dbReference>
<evidence type="ECO:0000256" key="1">
    <source>
        <dbReference type="ARBA" id="ARBA00007921"/>
    </source>
</evidence>
<dbReference type="PRINTS" id="PR00326">
    <property type="entry name" value="GTP1OBG"/>
</dbReference>
<dbReference type="PANTHER" id="PTHR42698">
    <property type="entry name" value="GTPASE ERA"/>
    <property type="match status" value="1"/>
</dbReference>
<dbReference type="STRING" id="1203554.HMPREF1476_01814"/>
<comment type="subcellular location">
    <subcellularLocation>
        <location evidence="6">Cytoplasm</location>
    </subcellularLocation>
    <subcellularLocation>
        <location evidence="6">Cell membrane</location>
        <topology evidence="6">Peripheral membrane protein</topology>
    </subcellularLocation>
</comment>
<dbReference type="PATRIC" id="fig|1203554.3.peg.1898"/>
<dbReference type="RefSeq" id="WP_016474967.1">
    <property type="nucleotide sequence ID" value="NZ_KE150480.1"/>
</dbReference>
<reference evidence="10 11" key="1">
    <citation type="submission" date="2013-04" db="EMBL/GenBank/DDBJ databases">
        <title>The Genome Sequence of Sutterella wadsworthensis HGA0223.</title>
        <authorList>
            <consortium name="The Broad Institute Genomics Platform"/>
            <person name="Earl A."/>
            <person name="Ward D."/>
            <person name="Feldgarden M."/>
            <person name="Gevers D."/>
            <person name="Schmidt T.M."/>
            <person name="Dover J."/>
            <person name="Dai D."/>
            <person name="Walker B."/>
            <person name="Young S."/>
            <person name="Zeng Q."/>
            <person name="Gargeya S."/>
            <person name="Fitzgerald M."/>
            <person name="Haas B."/>
            <person name="Abouelleil A."/>
            <person name="Allen A.W."/>
            <person name="Alvarado L."/>
            <person name="Arachchi H.M."/>
            <person name="Berlin A.M."/>
            <person name="Chapman S.B."/>
            <person name="Gainer-Dewar J."/>
            <person name="Goldberg J."/>
            <person name="Griggs A."/>
            <person name="Gujja S."/>
            <person name="Hansen M."/>
            <person name="Howarth C."/>
            <person name="Imamovic A."/>
            <person name="Ireland A."/>
            <person name="Larimer J."/>
            <person name="McCowan C."/>
            <person name="Murphy C."/>
            <person name="Pearson M."/>
            <person name="Poon T.W."/>
            <person name="Priest M."/>
            <person name="Roberts A."/>
            <person name="Saif S."/>
            <person name="Shea T."/>
            <person name="Sisk P."/>
            <person name="Sykes S."/>
            <person name="Wortman J."/>
            <person name="Nusbaum C."/>
            <person name="Birren B."/>
        </authorList>
    </citation>
    <scope>NUCLEOTIDE SEQUENCE [LARGE SCALE GENOMIC DNA]</scope>
    <source>
        <strain evidence="10 11">HGA0223</strain>
    </source>
</reference>
<dbReference type="Pfam" id="PF01926">
    <property type="entry name" value="MMR_HSR1"/>
    <property type="match status" value="1"/>
</dbReference>
<evidence type="ECO:0000313" key="11">
    <source>
        <dbReference type="Proteomes" id="UP000014400"/>
    </source>
</evidence>
<feature type="binding site" evidence="6">
    <location>
        <begin position="120"/>
        <end position="124"/>
    </location>
    <ligand>
        <name>GTP</name>
        <dbReference type="ChEBI" id="CHEBI:37565"/>
    </ligand>
</feature>
<evidence type="ECO:0000256" key="8">
    <source>
        <dbReference type="SAM" id="MobiDB-lite"/>
    </source>
</evidence>
<dbReference type="Pfam" id="PF07650">
    <property type="entry name" value="KH_2"/>
    <property type="match status" value="1"/>
</dbReference>
<keyword evidence="6" id="KW-1003">Cell membrane</keyword>
<dbReference type="GO" id="GO:0043024">
    <property type="term" value="F:ribosomal small subunit binding"/>
    <property type="evidence" value="ECO:0007669"/>
    <property type="project" value="TreeGrafter"/>
</dbReference>